<dbReference type="GO" id="GO:0005886">
    <property type="term" value="C:plasma membrane"/>
    <property type="evidence" value="ECO:0007669"/>
    <property type="project" value="TreeGrafter"/>
</dbReference>
<dbReference type="Proteomes" id="UP000249547">
    <property type="component" value="Unassembled WGS sequence"/>
</dbReference>
<dbReference type="PANTHER" id="PTHR30441">
    <property type="entry name" value="DUF748 DOMAIN-CONTAINING PROTEIN"/>
    <property type="match status" value="1"/>
</dbReference>
<dbReference type="OrthoDB" id="596403at2"/>
<dbReference type="GO" id="GO:0090313">
    <property type="term" value="P:regulation of protein targeting to membrane"/>
    <property type="evidence" value="ECO:0007669"/>
    <property type="project" value="TreeGrafter"/>
</dbReference>
<evidence type="ECO:0000256" key="1">
    <source>
        <dbReference type="SAM" id="MobiDB-lite"/>
    </source>
</evidence>
<feature type="transmembrane region" description="Helical" evidence="2">
    <location>
        <begin position="12"/>
        <end position="28"/>
    </location>
</feature>
<sequence>MKFKKILKRTLIVFVVLIAILIAIPFLFKGKIMSKVKAELNKSLNAKVDFKDVDISLIRRFPRLAVAIEDLSIVGVQPFEGDTLLSVHRIDLALNLMSAIKGEQIDVYNVTINQPRVRAIVHKDGRPNWDIMKPDTVATPEQPADTSSSTFKMNLQKYSIEDAYVLYSDQQGDMSLIINDLDHSGAGDFTLDEFILKTKTSVGGITFNMGLIPYLVNTKAVMDADIKIDNKTSTYSFKTDNIALNNLKISAGGFVQILEESMKMDLQFKSASTDFKDILSMVPAVFMQDFSNLKTSGSATFGGFVKGTFSDTQMPAFGIDLGVKDGFFQYPNLPKPVKNIQLAVHVNNPDGVPDHTVIDMPQAHLEFDNSPVDIRLLVKTPISDAYIDAAAKTNLDLSKIMQFVPLEKGTQLKGFVNADLQAKGNMSAIEKQAYDKFYAAGDVKVNDLLYASKDYPDGVKVNNLHMIFNPKTVNVPVFDGAYLGTNFTANGEVNNMLAYVLKNQPLNGKLNVKADAINLDKFMATGSEPAANAPAEAAAEGPFVVPNNLDFTLNAQAGKVHYDKVDLTNLSGTLLLKDETVYMTNIKGNALQGTMNINGSYSTKESHKNPAIHLKYDVQDVDIQQSFLAFNTVQKLMPIAQFLSGKISSSLNLEGKLGEDMSPVLNTLTGDGNLLLIQGVLKKFEPLDQLASQLNIAQLKDISVRDIKNYIAFQNGRVTVNPFKIKTNGLDILVGGSHGFDQSLDYTLQLNVPRSVIGKQGDALINNLVNQATSKGIPVKVSDSVHLQIALGGNILKPSFKTDLRETSNKMVDNLKDQAANLVKNKVDSAKATIKDSIAQVKKDVSNAIKDEVTKQLLGGGSKEGESGQPAQDAGKKVTNTLNNTLNGLLKKKKAAPADSTHQ</sequence>
<organism evidence="3 4">
    <name type="scientific">Chitinophaga skermanii</name>
    <dbReference type="NCBI Taxonomy" id="331697"/>
    <lineage>
        <taxon>Bacteria</taxon>
        <taxon>Pseudomonadati</taxon>
        <taxon>Bacteroidota</taxon>
        <taxon>Chitinophagia</taxon>
        <taxon>Chitinophagales</taxon>
        <taxon>Chitinophagaceae</taxon>
        <taxon>Chitinophaga</taxon>
    </lineage>
</organism>
<keyword evidence="4" id="KW-1185">Reference proteome</keyword>
<evidence type="ECO:0000313" key="4">
    <source>
        <dbReference type="Proteomes" id="UP000249547"/>
    </source>
</evidence>
<keyword evidence="2" id="KW-1133">Transmembrane helix</keyword>
<gene>
    <name evidence="3" type="ORF">LX64_03525</name>
</gene>
<keyword evidence="2" id="KW-0472">Membrane</keyword>
<evidence type="ECO:0000313" key="3">
    <source>
        <dbReference type="EMBL" id="RAJ02506.1"/>
    </source>
</evidence>
<evidence type="ECO:0000256" key="2">
    <source>
        <dbReference type="SAM" id="Phobius"/>
    </source>
</evidence>
<keyword evidence="2" id="KW-0812">Transmembrane</keyword>
<dbReference type="InterPro" id="IPR052894">
    <property type="entry name" value="AsmA-related"/>
</dbReference>
<dbReference type="PANTHER" id="PTHR30441:SF8">
    <property type="entry name" value="DUF748 DOMAIN-CONTAINING PROTEIN"/>
    <property type="match status" value="1"/>
</dbReference>
<feature type="compositionally biased region" description="Low complexity" evidence="1">
    <location>
        <begin position="877"/>
        <end position="889"/>
    </location>
</feature>
<name>A0A327QCY4_9BACT</name>
<dbReference type="RefSeq" id="WP_111598938.1">
    <property type="nucleotide sequence ID" value="NZ_QLLL01000006.1"/>
</dbReference>
<protein>
    <submittedName>
        <fullName evidence="3">AsmA-like protein</fullName>
    </submittedName>
</protein>
<accession>A0A327QCY4</accession>
<feature type="region of interest" description="Disordered" evidence="1">
    <location>
        <begin position="858"/>
        <end position="903"/>
    </location>
</feature>
<reference evidence="3 4" key="1">
    <citation type="submission" date="2018-06" db="EMBL/GenBank/DDBJ databases">
        <title>Genomic Encyclopedia of Archaeal and Bacterial Type Strains, Phase II (KMG-II): from individual species to whole genera.</title>
        <authorList>
            <person name="Goeker M."/>
        </authorList>
    </citation>
    <scope>NUCLEOTIDE SEQUENCE [LARGE SCALE GENOMIC DNA]</scope>
    <source>
        <strain evidence="3 4">DSM 23857</strain>
    </source>
</reference>
<comment type="caution">
    <text evidence="3">The sequence shown here is derived from an EMBL/GenBank/DDBJ whole genome shotgun (WGS) entry which is preliminary data.</text>
</comment>
<dbReference type="EMBL" id="QLLL01000006">
    <property type="protein sequence ID" value="RAJ02506.1"/>
    <property type="molecule type" value="Genomic_DNA"/>
</dbReference>
<dbReference type="AlphaFoldDB" id="A0A327QCY4"/>
<proteinExistence type="predicted"/>